<dbReference type="EMBL" id="WAAG01077351">
    <property type="protein sequence ID" value="NWI05564.1"/>
    <property type="molecule type" value="Genomic_DNA"/>
</dbReference>
<keyword evidence="3" id="KW-1185">Reference proteome</keyword>
<dbReference type="OrthoDB" id="64868at2759"/>
<dbReference type="AlphaFoldDB" id="A0A850ZK03"/>
<feature type="domain" description="Dynein heavy chain tail" evidence="1">
    <location>
        <begin position="123"/>
        <end position="205"/>
    </location>
</feature>
<dbReference type="InterPro" id="IPR013594">
    <property type="entry name" value="Dynein_heavy_tail"/>
</dbReference>
<name>A0A850ZK03_9PASS</name>
<evidence type="ECO:0000313" key="3">
    <source>
        <dbReference type="Proteomes" id="UP000629438"/>
    </source>
</evidence>
<evidence type="ECO:0000313" key="2">
    <source>
        <dbReference type="EMBL" id="NWI05564.1"/>
    </source>
</evidence>
<reference evidence="2" key="1">
    <citation type="submission" date="2019-09" db="EMBL/GenBank/DDBJ databases">
        <title>Bird 10,000 Genomes (B10K) Project - Family phase.</title>
        <authorList>
            <person name="Zhang G."/>
        </authorList>
    </citation>
    <scope>NUCLEOTIDE SEQUENCE</scope>
    <source>
        <strain evidence="2">B10K-DU-012-47</strain>
    </source>
</reference>
<feature type="non-terminal residue" evidence="2">
    <location>
        <position position="1"/>
    </location>
</feature>
<proteinExistence type="predicted"/>
<gene>
    <name evidence="2" type="primary">Dnah10_1</name>
    <name evidence="2" type="ORF">TICMUR_R13176</name>
</gene>
<organism evidence="2 3">
    <name type="scientific">Tichodroma muraria</name>
    <dbReference type="NCBI Taxonomy" id="237442"/>
    <lineage>
        <taxon>Eukaryota</taxon>
        <taxon>Metazoa</taxon>
        <taxon>Chordata</taxon>
        <taxon>Craniata</taxon>
        <taxon>Vertebrata</taxon>
        <taxon>Euteleostomi</taxon>
        <taxon>Archelosauria</taxon>
        <taxon>Archosauria</taxon>
        <taxon>Dinosauria</taxon>
        <taxon>Saurischia</taxon>
        <taxon>Theropoda</taxon>
        <taxon>Coelurosauria</taxon>
        <taxon>Aves</taxon>
        <taxon>Neognathae</taxon>
        <taxon>Neoaves</taxon>
        <taxon>Telluraves</taxon>
        <taxon>Australaves</taxon>
        <taxon>Passeriformes</taxon>
        <taxon>Sittidae</taxon>
        <taxon>Tichodroma</taxon>
    </lineage>
</organism>
<dbReference type="Pfam" id="PF08385">
    <property type="entry name" value="DHC_N1"/>
    <property type="match status" value="1"/>
</dbReference>
<evidence type="ECO:0000259" key="1">
    <source>
        <dbReference type="Pfam" id="PF08385"/>
    </source>
</evidence>
<feature type="non-terminal residue" evidence="2">
    <location>
        <position position="206"/>
    </location>
</feature>
<accession>A0A850ZK03</accession>
<sequence>VRFYVAFNEIPEEFVSNSIVYFLRDTKERVAVPKDLTEANEILPQVIKSGMLTDDALLMLKNAISQVNEGVDISSGGGMLPVLPEQDSSFCVHFLPTEYLKLEMPAVNLDGEVTVLATVPEVVQSLKNCAVTWQKLISRVLEEQLKKVPQGNGPLAEIYLWREKNATLSALTEQIQLPEVQKILEILQEAESEFTGDLQTVLSDLK</sequence>
<dbReference type="Proteomes" id="UP000629438">
    <property type="component" value="Unassembled WGS sequence"/>
</dbReference>
<comment type="caution">
    <text evidence="2">The sequence shown here is derived from an EMBL/GenBank/DDBJ whole genome shotgun (WGS) entry which is preliminary data.</text>
</comment>
<protein>
    <submittedName>
        <fullName evidence="2">DYH10 protein</fullName>
    </submittedName>
</protein>